<dbReference type="Pfam" id="PF03372">
    <property type="entry name" value="Exo_endo_phos"/>
    <property type="match status" value="1"/>
</dbReference>
<dbReference type="GO" id="GO:0070260">
    <property type="term" value="F:5'-tyrosyl-DNA phosphodiesterase activity"/>
    <property type="evidence" value="ECO:0007669"/>
    <property type="project" value="TreeGrafter"/>
</dbReference>
<keyword evidence="4" id="KW-0540">Nuclease</keyword>
<evidence type="ECO:0000256" key="2">
    <source>
        <dbReference type="ARBA" id="ARBA00001946"/>
    </source>
</evidence>
<evidence type="ECO:0000313" key="12">
    <source>
        <dbReference type="EMBL" id="KAK6952889.1"/>
    </source>
</evidence>
<dbReference type="InterPro" id="IPR036691">
    <property type="entry name" value="Endo/exonu/phosph_ase_sf"/>
</dbReference>
<dbReference type="PANTHER" id="PTHR15822">
    <property type="entry name" value="TRAF AND TNF RECEPTOR-ASSOCIATED PROTEIN"/>
    <property type="match status" value="1"/>
</dbReference>
<comment type="cofactor">
    <cofactor evidence="1">
        <name>Mn(2+)</name>
        <dbReference type="ChEBI" id="CHEBI:29035"/>
    </cofactor>
</comment>
<evidence type="ECO:0000256" key="6">
    <source>
        <dbReference type="ARBA" id="ARBA00022763"/>
    </source>
</evidence>
<evidence type="ECO:0000256" key="3">
    <source>
        <dbReference type="ARBA" id="ARBA00004322"/>
    </source>
</evidence>
<keyword evidence="13" id="KW-1185">Reference proteome</keyword>
<dbReference type="Gene3D" id="3.60.10.10">
    <property type="entry name" value="Endonuclease/exonuclease/phosphatase"/>
    <property type="match status" value="1"/>
</dbReference>
<keyword evidence="6" id="KW-0227">DNA damage</keyword>
<evidence type="ECO:0000256" key="5">
    <source>
        <dbReference type="ARBA" id="ARBA00022723"/>
    </source>
</evidence>
<keyword evidence="5" id="KW-0479">Metal-binding</keyword>
<evidence type="ECO:0000256" key="4">
    <source>
        <dbReference type="ARBA" id="ARBA00022722"/>
    </source>
</evidence>
<evidence type="ECO:0000256" key="1">
    <source>
        <dbReference type="ARBA" id="ARBA00001936"/>
    </source>
</evidence>
<dbReference type="Proteomes" id="UP001369815">
    <property type="component" value="Unassembled WGS sequence"/>
</dbReference>
<comment type="cofactor">
    <cofactor evidence="2">
        <name>Mg(2+)</name>
        <dbReference type="ChEBI" id="CHEBI:18420"/>
    </cofactor>
</comment>
<name>A0AAX6MJT9_9PEZI</name>
<evidence type="ECO:0000256" key="9">
    <source>
        <dbReference type="ARBA" id="ARBA00023204"/>
    </source>
</evidence>
<evidence type="ECO:0000313" key="13">
    <source>
        <dbReference type="Proteomes" id="UP001369815"/>
    </source>
</evidence>
<comment type="subcellular location">
    <subcellularLocation>
        <location evidence="3">Nucleus</location>
        <location evidence="3">PML body</location>
    </subcellularLocation>
</comment>
<keyword evidence="10" id="KW-0539">Nucleus</keyword>
<feature type="domain" description="Endonuclease/exonuclease/phosphatase" evidence="11">
    <location>
        <begin position="68"/>
        <end position="327"/>
    </location>
</feature>
<proteinExistence type="predicted"/>
<evidence type="ECO:0000256" key="7">
    <source>
        <dbReference type="ARBA" id="ARBA00022801"/>
    </source>
</evidence>
<dbReference type="SUPFAM" id="SSF56219">
    <property type="entry name" value="DNase I-like"/>
    <property type="match status" value="1"/>
</dbReference>
<dbReference type="AlphaFoldDB" id="A0AAX6MJT9"/>
<evidence type="ECO:0000259" key="11">
    <source>
        <dbReference type="Pfam" id="PF03372"/>
    </source>
</evidence>
<sequence>MEELFRKALEHNEATKKPLSTVPWKPDQPYAQPFFTYDRSKQAWTSAEPKGLGNKDSRDGISRLRLYSWNIDFMLPFAKARMDAALEHLHELTSKLPSSTATVIFLQECVEEDLATIGEKEWVRDKFNVTDVDSRNWQAYYGTTTLIDRRLDITSCFRVHYEKTRMERDALVVDAALPSPVAGASRTVRLCNSHLESLAVDPPLRPAQVRVLATHMRAPGVHAGLAAGDFNAIQPFDRTLHADHGLKDAYLELGGREDGEEGYTWGQQAATSLRERFGCSRMDKVYFTGGLRLHSFERFGEDVLVSGEQERKGIQELGFEKPWITDHLGVVAEFEVVD</sequence>
<dbReference type="GO" id="GO:0004518">
    <property type="term" value="F:nuclease activity"/>
    <property type="evidence" value="ECO:0007669"/>
    <property type="project" value="UniProtKB-KW"/>
</dbReference>
<protein>
    <recommendedName>
        <fullName evidence="11">Endonuclease/exonuclease/phosphatase domain-containing protein</fullName>
    </recommendedName>
</protein>
<gene>
    <name evidence="12" type="ORF">Daesc_005186</name>
</gene>
<evidence type="ECO:0000256" key="10">
    <source>
        <dbReference type="ARBA" id="ARBA00023242"/>
    </source>
</evidence>
<dbReference type="PANTHER" id="PTHR15822:SF4">
    <property type="entry name" value="TYROSYL-DNA PHOSPHODIESTERASE 2"/>
    <property type="match status" value="1"/>
</dbReference>
<dbReference type="GO" id="GO:0005737">
    <property type="term" value="C:cytoplasm"/>
    <property type="evidence" value="ECO:0007669"/>
    <property type="project" value="TreeGrafter"/>
</dbReference>
<dbReference type="GO" id="GO:0003697">
    <property type="term" value="F:single-stranded DNA binding"/>
    <property type="evidence" value="ECO:0007669"/>
    <property type="project" value="TreeGrafter"/>
</dbReference>
<accession>A0AAX6MJT9</accession>
<comment type="caution">
    <text evidence="12">The sequence shown here is derived from an EMBL/GenBank/DDBJ whole genome shotgun (WGS) entry which is preliminary data.</text>
</comment>
<keyword evidence="8" id="KW-0460">Magnesium</keyword>
<dbReference type="GO" id="GO:0006302">
    <property type="term" value="P:double-strand break repair"/>
    <property type="evidence" value="ECO:0007669"/>
    <property type="project" value="TreeGrafter"/>
</dbReference>
<keyword evidence="7" id="KW-0378">Hydrolase</keyword>
<dbReference type="InterPro" id="IPR051547">
    <property type="entry name" value="TDP2-like"/>
</dbReference>
<organism evidence="12 13">
    <name type="scientific">Daldinia eschscholtzii</name>
    <dbReference type="NCBI Taxonomy" id="292717"/>
    <lineage>
        <taxon>Eukaryota</taxon>
        <taxon>Fungi</taxon>
        <taxon>Dikarya</taxon>
        <taxon>Ascomycota</taxon>
        <taxon>Pezizomycotina</taxon>
        <taxon>Sordariomycetes</taxon>
        <taxon>Xylariomycetidae</taxon>
        <taxon>Xylariales</taxon>
        <taxon>Hypoxylaceae</taxon>
        <taxon>Daldinia</taxon>
    </lineage>
</organism>
<dbReference type="EMBL" id="JBANMG010000005">
    <property type="protein sequence ID" value="KAK6952889.1"/>
    <property type="molecule type" value="Genomic_DNA"/>
</dbReference>
<reference evidence="12 13" key="1">
    <citation type="journal article" date="2024" name="Front Chem Biol">
        <title>Unveiling the potential of Daldinia eschscholtzii MFLUCC 19-0629 through bioactivity and bioinformatics studies for enhanced sustainable agriculture production.</title>
        <authorList>
            <person name="Brooks S."/>
            <person name="Weaver J.A."/>
            <person name="Klomchit A."/>
            <person name="Alharthi S.A."/>
            <person name="Onlamun T."/>
            <person name="Nurani R."/>
            <person name="Vong T.K."/>
            <person name="Alberti F."/>
            <person name="Greco C."/>
        </authorList>
    </citation>
    <scope>NUCLEOTIDE SEQUENCE [LARGE SCALE GENOMIC DNA]</scope>
    <source>
        <strain evidence="12">MFLUCC 19-0629</strain>
    </source>
</reference>
<dbReference type="GO" id="GO:0046872">
    <property type="term" value="F:metal ion binding"/>
    <property type="evidence" value="ECO:0007669"/>
    <property type="project" value="UniProtKB-KW"/>
</dbReference>
<evidence type="ECO:0000256" key="8">
    <source>
        <dbReference type="ARBA" id="ARBA00022842"/>
    </source>
</evidence>
<dbReference type="CDD" id="cd09080">
    <property type="entry name" value="TDP2"/>
    <property type="match status" value="1"/>
</dbReference>
<keyword evidence="9" id="KW-0234">DNA repair</keyword>
<dbReference type="InterPro" id="IPR005135">
    <property type="entry name" value="Endo/exonuclease/phosphatase"/>
</dbReference>